<dbReference type="OrthoDB" id="8736147at2"/>
<name>C7RQF9_ACCRE</name>
<dbReference type="eggNOG" id="COG0189">
    <property type="taxonomic scope" value="Bacteria"/>
</dbReference>
<dbReference type="Pfam" id="PF14397">
    <property type="entry name" value="ATPgrasp_ST"/>
    <property type="match status" value="1"/>
</dbReference>
<accession>C7RQF9</accession>
<gene>
    <name evidence="2" type="ordered locus">CAP2UW1_4330</name>
</gene>
<feature type="domain" description="Alpha-L-glutamate ligase-related protein ATP-grasp" evidence="1">
    <location>
        <begin position="82"/>
        <end position="339"/>
    </location>
</feature>
<sequence length="383" mass="41930">MSILEDFTQAAGESGRSLATLVVEALKLRASPTRLGLSEYIDFKLYLDDLTFSEKASFGGLRTQGLLEEILIDNYSKFLSLDKVTMYALLRGHGIPIPEVRAIYRSSRPDSVRSLGSAEELEEYLKSPGCLPVYLKRAFGAYGRGNLLVQRIDGNNVILGNGAAEPIADFCRSLDAGRTLGWMLQQPLTSHPEIRALTQSAKISGLRIHSFLSGGSTTITKAIFNINVGVKDSDNFEHGASGNLLGAVDVATGKVSRVIAGTGLKQTINAAHPRTGRDIVGFQIPYWGDLLALVENAQKAFPGFICPGWDIALCEDGPKVLEVNFFGDIDLSQHAYRVGFLDESFLSLMRERHLDGLLHTGPRASARSPVNHRLGIRQHHWPW</sequence>
<dbReference type="EMBL" id="CP001715">
    <property type="protein sequence ID" value="ACV37566.1"/>
    <property type="molecule type" value="Genomic_DNA"/>
</dbReference>
<evidence type="ECO:0000259" key="1">
    <source>
        <dbReference type="Pfam" id="PF14397"/>
    </source>
</evidence>
<dbReference type="AlphaFoldDB" id="C7RQF9"/>
<dbReference type="HOGENOM" id="CLU_773583_0_0_4"/>
<dbReference type="SUPFAM" id="SSF56059">
    <property type="entry name" value="Glutathione synthetase ATP-binding domain-like"/>
    <property type="match status" value="1"/>
</dbReference>
<dbReference type="InterPro" id="IPR039523">
    <property type="entry name" value="RimK-rel_E_lig_ATP-grasp"/>
</dbReference>
<reference evidence="2" key="2">
    <citation type="submission" date="2009-09" db="EMBL/GenBank/DDBJ databases">
        <title>Complete sequence of chromosome of Candidatus Accumulibacter phosphatis clade IIA str. UW-1.</title>
        <authorList>
            <consortium name="US DOE Joint Genome Institute"/>
            <person name="Martin H.G."/>
            <person name="Ivanova N."/>
            <person name="Kunin V."/>
            <person name="Warnecke F."/>
            <person name="Barry K."/>
            <person name="He S."/>
            <person name="Salamov A."/>
            <person name="Szeto E."/>
            <person name="Dalin E."/>
            <person name="Pangilinan J.L."/>
            <person name="Lapidus A."/>
            <person name="Lowry S."/>
            <person name="Kyrpides N.C."/>
            <person name="McMahon K.D."/>
            <person name="Hugenholtz P."/>
        </authorList>
    </citation>
    <scope>NUCLEOTIDE SEQUENCE [LARGE SCALE GENOMIC DNA]</scope>
    <source>
        <strain evidence="2">UW-1</strain>
    </source>
</reference>
<evidence type="ECO:0000313" key="2">
    <source>
        <dbReference type="EMBL" id="ACV37566.1"/>
    </source>
</evidence>
<dbReference type="STRING" id="522306.CAP2UW1_4330"/>
<protein>
    <recommendedName>
        <fullName evidence="1">Alpha-L-glutamate ligase-related protein ATP-grasp domain-containing protein</fullName>
    </recommendedName>
</protein>
<proteinExistence type="predicted"/>
<organism evidence="2">
    <name type="scientific">Accumulibacter regalis</name>
    <dbReference type="NCBI Taxonomy" id="522306"/>
    <lineage>
        <taxon>Bacteria</taxon>
        <taxon>Pseudomonadati</taxon>
        <taxon>Pseudomonadota</taxon>
        <taxon>Betaproteobacteria</taxon>
        <taxon>Candidatus Accumulibacter</taxon>
    </lineage>
</organism>
<dbReference type="KEGG" id="app:CAP2UW1_4330"/>
<reference evidence="2" key="1">
    <citation type="submission" date="2009-08" db="EMBL/GenBank/DDBJ databases">
        <authorList>
            <consortium name="US DOE Joint Genome Institute"/>
            <person name="Lucas S."/>
            <person name="Copeland A."/>
            <person name="Lapidus A."/>
            <person name="Glavina del Rio T."/>
            <person name="Dalin E."/>
            <person name="Tice H."/>
            <person name="Bruce D."/>
            <person name="Barry K."/>
            <person name="Pitluck S."/>
            <person name="Lowry S."/>
            <person name="Larimer F."/>
            <person name="Land M."/>
            <person name="Hauser L."/>
            <person name="Kyrpides N."/>
            <person name="Ivanova N."/>
            <person name="McMahon K.D."/>
            <person name="Hugenholtz P."/>
        </authorList>
    </citation>
    <scope>NUCLEOTIDE SEQUENCE</scope>
    <source>
        <strain evidence="2">UW-1</strain>
    </source>
</reference>